<dbReference type="RefSeq" id="WP_072700845.1">
    <property type="nucleotide sequence ID" value="NZ_FRDH01000003.1"/>
</dbReference>
<sequence>MKKIHIFAVLLIGIVAIGVICFGYLSKSKNNVNTSYTEWVEEIGVNSTEYIDIYGGVEDDSKICLFIDYHDDLEGYKELCDIVNGHNRFVEENPTYFPNNMNICFVNRHKNQCVPTFFFNNTDISYGIDKYIPELKREATAKLQYMFIDLNAAAMELEVTDNLEINVPVLIFYYKNSSLPGDKGYELLTEFKNLEQVVIDYHVPNYAIRDVAESIRRYQPDVEIYFVDGNDLVKYEG</sequence>
<proteinExistence type="predicted"/>
<keyword evidence="1" id="KW-0472">Membrane</keyword>
<keyword evidence="1" id="KW-1133">Transmembrane helix</keyword>
<accession>A0A1M7RXQ6</accession>
<organism evidence="2 3">
    <name type="scientific">Butyrivibrio hungatei DSM 14810</name>
    <dbReference type="NCBI Taxonomy" id="1121132"/>
    <lineage>
        <taxon>Bacteria</taxon>
        <taxon>Bacillati</taxon>
        <taxon>Bacillota</taxon>
        <taxon>Clostridia</taxon>
        <taxon>Lachnospirales</taxon>
        <taxon>Lachnospiraceae</taxon>
        <taxon>Butyrivibrio</taxon>
    </lineage>
</organism>
<name>A0A1M7RXQ6_9FIRM</name>
<protein>
    <submittedName>
        <fullName evidence="2">Uncharacterized protein</fullName>
    </submittedName>
</protein>
<evidence type="ECO:0000256" key="1">
    <source>
        <dbReference type="SAM" id="Phobius"/>
    </source>
</evidence>
<dbReference type="AlphaFoldDB" id="A0A1M7RXQ6"/>
<evidence type="ECO:0000313" key="3">
    <source>
        <dbReference type="Proteomes" id="UP000184097"/>
    </source>
</evidence>
<dbReference type="EMBL" id="FRDH01000003">
    <property type="protein sequence ID" value="SHN50924.1"/>
    <property type="molecule type" value="Genomic_DNA"/>
</dbReference>
<reference evidence="2 3" key="1">
    <citation type="submission" date="2016-12" db="EMBL/GenBank/DDBJ databases">
        <authorList>
            <person name="Song W.-J."/>
            <person name="Kurnit D.M."/>
        </authorList>
    </citation>
    <scope>NUCLEOTIDE SEQUENCE [LARGE SCALE GENOMIC DNA]</scope>
    <source>
        <strain evidence="2 3">DSM 14810</strain>
    </source>
</reference>
<gene>
    <name evidence="2" type="ORF">SAMN02745247_00609</name>
</gene>
<keyword evidence="1" id="KW-0812">Transmembrane</keyword>
<feature type="transmembrane region" description="Helical" evidence="1">
    <location>
        <begin position="6"/>
        <end position="25"/>
    </location>
</feature>
<evidence type="ECO:0000313" key="2">
    <source>
        <dbReference type="EMBL" id="SHN50924.1"/>
    </source>
</evidence>
<dbReference type="Proteomes" id="UP000184097">
    <property type="component" value="Unassembled WGS sequence"/>
</dbReference>